<dbReference type="SUPFAM" id="SSF57756">
    <property type="entry name" value="Retrovirus zinc finger-like domains"/>
    <property type="match status" value="1"/>
</dbReference>
<protein>
    <recommendedName>
        <fullName evidence="3">CCHC-type domain-containing protein</fullName>
    </recommendedName>
</protein>
<dbReference type="InterPro" id="IPR036875">
    <property type="entry name" value="Znf_CCHC_sf"/>
</dbReference>
<gene>
    <name evidence="4" type="ORF">RND81_13G006100</name>
</gene>
<proteinExistence type="predicted"/>
<dbReference type="PROSITE" id="PS50158">
    <property type="entry name" value="ZF_CCHC"/>
    <property type="match status" value="1"/>
</dbReference>
<dbReference type="GO" id="GO:0003676">
    <property type="term" value="F:nucleic acid binding"/>
    <property type="evidence" value="ECO:0007669"/>
    <property type="project" value="InterPro"/>
</dbReference>
<feature type="region of interest" description="Disordered" evidence="2">
    <location>
        <begin position="1"/>
        <end position="122"/>
    </location>
</feature>
<evidence type="ECO:0000259" key="3">
    <source>
        <dbReference type="PROSITE" id="PS50158"/>
    </source>
</evidence>
<dbReference type="GO" id="GO:0008270">
    <property type="term" value="F:zinc ion binding"/>
    <property type="evidence" value="ECO:0007669"/>
    <property type="project" value="UniProtKB-KW"/>
</dbReference>
<dbReference type="EMBL" id="JBDFQZ010000013">
    <property type="protein sequence ID" value="KAK9667713.1"/>
    <property type="molecule type" value="Genomic_DNA"/>
</dbReference>
<evidence type="ECO:0000256" key="1">
    <source>
        <dbReference type="PROSITE-ProRule" id="PRU00047"/>
    </source>
</evidence>
<accession>A0AAW1H132</accession>
<name>A0AAW1H132_SAPOF</name>
<keyword evidence="1" id="KW-0862">Zinc</keyword>
<dbReference type="Gene3D" id="4.10.60.10">
    <property type="entry name" value="Zinc finger, CCHC-type"/>
    <property type="match status" value="1"/>
</dbReference>
<feature type="domain" description="CCHC-type" evidence="3">
    <location>
        <begin position="33"/>
        <end position="49"/>
    </location>
</feature>
<organism evidence="4 5">
    <name type="scientific">Saponaria officinalis</name>
    <name type="common">Common soapwort</name>
    <name type="synonym">Lychnis saponaria</name>
    <dbReference type="NCBI Taxonomy" id="3572"/>
    <lineage>
        <taxon>Eukaryota</taxon>
        <taxon>Viridiplantae</taxon>
        <taxon>Streptophyta</taxon>
        <taxon>Embryophyta</taxon>
        <taxon>Tracheophyta</taxon>
        <taxon>Spermatophyta</taxon>
        <taxon>Magnoliopsida</taxon>
        <taxon>eudicotyledons</taxon>
        <taxon>Gunneridae</taxon>
        <taxon>Pentapetalae</taxon>
        <taxon>Caryophyllales</taxon>
        <taxon>Caryophyllaceae</taxon>
        <taxon>Caryophylleae</taxon>
        <taxon>Saponaria</taxon>
    </lineage>
</organism>
<feature type="compositionally biased region" description="Polar residues" evidence="2">
    <location>
        <begin position="91"/>
        <end position="122"/>
    </location>
</feature>
<dbReference type="Proteomes" id="UP001443914">
    <property type="component" value="Unassembled WGS sequence"/>
</dbReference>
<feature type="compositionally biased region" description="Basic residues" evidence="2">
    <location>
        <begin position="1"/>
        <end position="15"/>
    </location>
</feature>
<evidence type="ECO:0000313" key="4">
    <source>
        <dbReference type="EMBL" id="KAK9667713.1"/>
    </source>
</evidence>
<keyword evidence="1" id="KW-0479">Metal-binding</keyword>
<keyword evidence="1" id="KW-0863">Zinc-finger</keyword>
<dbReference type="AlphaFoldDB" id="A0AAW1H132"/>
<comment type="caution">
    <text evidence="4">The sequence shown here is derived from an EMBL/GenBank/DDBJ whole genome shotgun (WGS) entry which is preliminary data.</text>
</comment>
<sequence>MRKMPGRPSAKKRKKEAGEGEKGKVKRQKKPNKCGNCGELGHYKRTCKNKTVQKPEKAKGGRPPSSSTWAKEEKEKKQKRKATKEAYEKQIGTSRSATPLHPTSTAFTLSGEGSTTAPRGIP</sequence>
<keyword evidence="5" id="KW-1185">Reference proteome</keyword>
<evidence type="ECO:0000256" key="2">
    <source>
        <dbReference type="SAM" id="MobiDB-lite"/>
    </source>
</evidence>
<evidence type="ECO:0000313" key="5">
    <source>
        <dbReference type="Proteomes" id="UP001443914"/>
    </source>
</evidence>
<reference evidence="4" key="1">
    <citation type="submission" date="2024-03" db="EMBL/GenBank/DDBJ databases">
        <title>WGS assembly of Saponaria officinalis var. Norfolk2.</title>
        <authorList>
            <person name="Jenkins J."/>
            <person name="Shu S."/>
            <person name="Grimwood J."/>
            <person name="Barry K."/>
            <person name="Goodstein D."/>
            <person name="Schmutz J."/>
            <person name="Leebens-Mack J."/>
            <person name="Osbourn A."/>
        </authorList>
    </citation>
    <scope>NUCLEOTIDE SEQUENCE [LARGE SCALE GENOMIC DNA]</scope>
    <source>
        <strain evidence="4">JIC</strain>
    </source>
</reference>
<dbReference type="InterPro" id="IPR001878">
    <property type="entry name" value="Znf_CCHC"/>
</dbReference>